<dbReference type="KEGG" id="prae:MN210_07475"/>
<keyword evidence="2" id="KW-1185">Reference proteome</keyword>
<dbReference type="EMBL" id="CP093310">
    <property type="protein sequence ID" value="UNK06362.1"/>
    <property type="molecule type" value="Genomic_DNA"/>
</dbReference>
<reference evidence="1" key="1">
    <citation type="submission" date="2024-03" db="EMBL/GenBank/DDBJ databases">
        <title>Psychrobacter raelis sp. nov. isolated from a dog with peritonitis.</title>
        <authorList>
            <person name="Schiavone A."/>
            <person name="Manzulli V."/>
            <person name="Camarda A."/>
            <person name="Cafiero M.A."/>
            <person name="Vasco I."/>
            <person name="Marino L."/>
            <person name="Pennuzzi G."/>
            <person name="Serrecchia L."/>
            <person name="Galante D."/>
            <person name="Pugliese N."/>
        </authorList>
    </citation>
    <scope>NUCLEOTIDE SEQUENCE</scope>
    <source>
        <strain evidence="1">PraFG1</strain>
    </source>
</reference>
<proteinExistence type="predicted"/>
<gene>
    <name evidence="1" type="ORF">MN210_07475</name>
</gene>
<dbReference type="RefSeq" id="WP_241879546.1">
    <property type="nucleotide sequence ID" value="NZ_CP093310.2"/>
</dbReference>
<organism evidence="1 2">
    <name type="scientific">Psychrobacter raelei</name>
    <dbReference type="NCBI Taxonomy" id="2565531"/>
    <lineage>
        <taxon>Bacteria</taxon>
        <taxon>Pseudomonadati</taxon>
        <taxon>Pseudomonadota</taxon>
        <taxon>Gammaproteobacteria</taxon>
        <taxon>Moraxellales</taxon>
        <taxon>Moraxellaceae</taxon>
        <taxon>Psychrobacter</taxon>
    </lineage>
</organism>
<name>A0AAT9PFG9_9GAMM</name>
<sequence length="102" mass="11858">MIEVTEAVKRAREIANQLYEGEDIKNLGLEEVVFNEEVNAWEITLGYDSYRSKIIENKPTEFMARNLYADGKIEKETLREYKTFSINAENGQFQGMIMRDIG</sequence>
<evidence type="ECO:0000313" key="2">
    <source>
        <dbReference type="Proteomes" id="UP000829560"/>
    </source>
</evidence>
<protein>
    <submittedName>
        <fullName evidence="1">Uncharacterized protein</fullName>
    </submittedName>
</protein>
<accession>A0AAT9PFG9</accession>
<evidence type="ECO:0000313" key="1">
    <source>
        <dbReference type="EMBL" id="UNK06362.1"/>
    </source>
</evidence>
<dbReference type="Proteomes" id="UP000829560">
    <property type="component" value="Chromosome"/>
</dbReference>
<dbReference type="AlphaFoldDB" id="A0AAT9PFG9"/>